<dbReference type="PROSITE" id="PS51186">
    <property type="entry name" value="GNAT"/>
    <property type="match status" value="1"/>
</dbReference>
<keyword evidence="3" id="KW-1185">Reference proteome</keyword>
<gene>
    <name evidence="2" type="ORF">D9757_013850</name>
</gene>
<proteinExistence type="predicted"/>
<name>A0A8H5HVJ4_9AGAR</name>
<dbReference type="OrthoDB" id="61113at2759"/>
<evidence type="ECO:0000259" key="1">
    <source>
        <dbReference type="PROSITE" id="PS51186"/>
    </source>
</evidence>
<comment type="caution">
    <text evidence="2">The sequence shown here is derived from an EMBL/GenBank/DDBJ whole genome shotgun (WGS) entry which is preliminary data.</text>
</comment>
<dbReference type="AlphaFoldDB" id="A0A8H5HVJ4"/>
<dbReference type="PANTHER" id="PTHR42791">
    <property type="entry name" value="GNAT FAMILY ACETYLTRANSFERASE"/>
    <property type="match status" value="1"/>
</dbReference>
<dbReference type="Proteomes" id="UP000518752">
    <property type="component" value="Unassembled WGS sequence"/>
</dbReference>
<protein>
    <recommendedName>
        <fullName evidence="1">N-acetyltransferase domain-containing protein</fullName>
    </recommendedName>
</protein>
<sequence length="226" mass="25278">MKVHLVKNLTEEQIEEAVRVIVDGFCNDNGEITELVQICFNGNNIDNLKLYSRAMVRDANATSHVFVGTEGDVWPAPIISIGLCWEPGKALWATKEQRALGFDDLFSAISSETRAFWGEVKKIGDSLKAEHGLSSIAMDTFYVNMMLTDRHFRGRGYGSAIMRAIIDHAAQEGRKWSVGLMTQSAENRDWYASLGFKEVASSRIPAAPYGDFIPIYAFEPYETNLK</sequence>
<dbReference type="Gene3D" id="3.40.630.30">
    <property type="match status" value="1"/>
</dbReference>
<dbReference type="InterPro" id="IPR000182">
    <property type="entry name" value="GNAT_dom"/>
</dbReference>
<feature type="domain" description="N-acetyltransferase" evidence="1">
    <location>
        <begin position="54"/>
        <end position="222"/>
    </location>
</feature>
<accession>A0A8H5HVJ4</accession>
<evidence type="ECO:0000313" key="3">
    <source>
        <dbReference type="Proteomes" id="UP000518752"/>
    </source>
</evidence>
<organism evidence="2 3">
    <name type="scientific">Collybiopsis confluens</name>
    <dbReference type="NCBI Taxonomy" id="2823264"/>
    <lineage>
        <taxon>Eukaryota</taxon>
        <taxon>Fungi</taxon>
        <taxon>Dikarya</taxon>
        <taxon>Basidiomycota</taxon>
        <taxon>Agaricomycotina</taxon>
        <taxon>Agaricomycetes</taxon>
        <taxon>Agaricomycetidae</taxon>
        <taxon>Agaricales</taxon>
        <taxon>Marasmiineae</taxon>
        <taxon>Omphalotaceae</taxon>
        <taxon>Collybiopsis</taxon>
    </lineage>
</organism>
<dbReference type="CDD" id="cd04301">
    <property type="entry name" value="NAT_SF"/>
    <property type="match status" value="1"/>
</dbReference>
<reference evidence="2 3" key="1">
    <citation type="journal article" date="2020" name="ISME J.">
        <title>Uncovering the hidden diversity of litter-decomposition mechanisms in mushroom-forming fungi.</title>
        <authorList>
            <person name="Floudas D."/>
            <person name="Bentzer J."/>
            <person name="Ahren D."/>
            <person name="Johansson T."/>
            <person name="Persson P."/>
            <person name="Tunlid A."/>
        </authorList>
    </citation>
    <scope>NUCLEOTIDE SEQUENCE [LARGE SCALE GENOMIC DNA]</scope>
    <source>
        <strain evidence="2 3">CBS 406.79</strain>
    </source>
</reference>
<dbReference type="EMBL" id="JAACJN010000018">
    <property type="protein sequence ID" value="KAF5389970.1"/>
    <property type="molecule type" value="Genomic_DNA"/>
</dbReference>
<dbReference type="Pfam" id="PF13508">
    <property type="entry name" value="Acetyltransf_7"/>
    <property type="match status" value="1"/>
</dbReference>
<dbReference type="GO" id="GO:0016747">
    <property type="term" value="F:acyltransferase activity, transferring groups other than amino-acyl groups"/>
    <property type="evidence" value="ECO:0007669"/>
    <property type="project" value="InterPro"/>
</dbReference>
<evidence type="ECO:0000313" key="2">
    <source>
        <dbReference type="EMBL" id="KAF5389970.1"/>
    </source>
</evidence>
<dbReference type="SUPFAM" id="SSF55729">
    <property type="entry name" value="Acyl-CoA N-acyltransferases (Nat)"/>
    <property type="match status" value="1"/>
</dbReference>
<dbReference type="PANTHER" id="PTHR42791:SF1">
    <property type="entry name" value="N-ACETYLTRANSFERASE DOMAIN-CONTAINING PROTEIN"/>
    <property type="match status" value="1"/>
</dbReference>
<dbReference type="InterPro" id="IPR052523">
    <property type="entry name" value="Trichothecene_AcTrans"/>
</dbReference>
<dbReference type="InterPro" id="IPR016181">
    <property type="entry name" value="Acyl_CoA_acyltransferase"/>
</dbReference>